<name>A3ILK8_9CHRO</name>
<feature type="region of interest" description="Disordered" evidence="1">
    <location>
        <begin position="30"/>
        <end position="93"/>
    </location>
</feature>
<evidence type="ECO:0000313" key="2">
    <source>
        <dbReference type="EMBL" id="EAZ92659.1"/>
    </source>
</evidence>
<dbReference type="AlphaFoldDB" id="A3ILK8"/>
<dbReference type="Pfam" id="PF06051">
    <property type="entry name" value="DUF928"/>
    <property type="match status" value="1"/>
</dbReference>
<evidence type="ECO:0008006" key="4">
    <source>
        <dbReference type="Google" id="ProtNLM"/>
    </source>
</evidence>
<protein>
    <recommendedName>
        <fullName evidence="4">DUF928 domain-containing protein</fullName>
    </recommendedName>
</protein>
<keyword evidence="3" id="KW-1185">Reference proteome</keyword>
<dbReference type="Proteomes" id="UP000003781">
    <property type="component" value="Unassembled WGS sequence"/>
</dbReference>
<accession>A3ILK8</accession>
<dbReference type="RefSeq" id="WP_008274228.1">
    <property type="nucleotide sequence ID" value="NZ_AAXW01000005.1"/>
</dbReference>
<sequence>MFDKKPVKTTTGITTLASVIVLSFTSIGSTQTTTDANNTTQSEDSIANSVPDRRKGGASRRPQTPQNTEDEEVAQAPRRRKPAASRNDQNQCNFNPQELVALIPANLQSKTTSTSPTLYFSVPAITANTEIEFVLRGPQDELVKKQTFSGKGQAGIMSLKLPNGPRVSSPNGENTYHWYLSVICNQGDRADDVVVEGLLQPVTLESNLAEEIETASLEDRFKLYQSYDLWHERLDTLANMKRSQPQNTQLAQKLGELLESVELDSTIGQKPLLETEMLSLSR</sequence>
<dbReference type="eggNOG" id="COG3087">
    <property type="taxonomic scope" value="Bacteria"/>
</dbReference>
<dbReference type="OrthoDB" id="513783at2"/>
<organism evidence="2 3">
    <name type="scientific">Crocosphaera chwakensis CCY0110</name>
    <dbReference type="NCBI Taxonomy" id="391612"/>
    <lineage>
        <taxon>Bacteria</taxon>
        <taxon>Bacillati</taxon>
        <taxon>Cyanobacteriota</taxon>
        <taxon>Cyanophyceae</taxon>
        <taxon>Oscillatoriophycideae</taxon>
        <taxon>Chroococcales</taxon>
        <taxon>Aphanothecaceae</taxon>
        <taxon>Crocosphaera</taxon>
        <taxon>Crocosphaera chwakensis</taxon>
    </lineage>
</organism>
<feature type="compositionally biased region" description="Low complexity" evidence="1">
    <location>
        <begin position="30"/>
        <end position="41"/>
    </location>
</feature>
<evidence type="ECO:0000313" key="3">
    <source>
        <dbReference type="Proteomes" id="UP000003781"/>
    </source>
</evidence>
<dbReference type="EMBL" id="AAXW01000005">
    <property type="protein sequence ID" value="EAZ92659.1"/>
    <property type="molecule type" value="Genomic_DNA"/>
</dbReference>
<evidence type="ECO:0000256" key="1">
    <source>
        <dbReference type="SAM" id="MobiDB-lite"/>
    </source>
</evidence>
<reference evidence="2 3" key="1">
    <citation type="submission" date="2007-03" db="EMBL/GenBank/DDBJ databases">
        <authorList>
            <person name="Stal L."/>
            <person name="Ferriera S."/>
            <person name="Johnson J."/>
            <person name="Kravitz S."/>
            <person name="Beeson K."/>
            <person name="Sutton G."/>
            <person name="Rogers Y.-H."/>
            <person name="Friedman R."/>
            <person name="Frazier M."/>
            <person name="Venter J.C."/>
        </authorList>
    </citation>
    <scope>NUCLEOTIDE SEQUENCE [LARGE SCALE GENOMIC DNA]</scope>
    <source>
        <strain evidence="2 3">CCY0110</strain>
    </source>
</reference>
<proteinExistence type="predicted"/>
<gene>
    <name evidence="2" type="ORF">CY0110_23871</name>
</gene>
<dbReference type="InterPro" id="IPR010328">
    <property type="entry name" value="DUF928"/>
</dbReference>
<comment type="caution">
    <text evidence="2">The sequence shown here is derived from an EMBL/GenBank/DDBJ whole genome shotgun (WGS) entry which is preliminary data.</text>
</comment>